<sequence length="56" mass="6713">MSYNANNSLQRAYKLRNRHFQGLGLQILAARSSFNWGAWREQYSKQQDKKWKRHGS</sequence>
<organism evidence="1">
    <name type="scientific">Rhizophora mucronata</name>
    <name type="common">Asiatic mangrove</name>
    <dbReference type="NCBI Taxonomy" id="61149"/>
    <lineage>
        <taxon>Eukaryota</taxon>
        <taxon>Viridiplantae</taxon>
        <taxon>Streptophyta</taxon>
        <taxon>Embryophyta</taxon>
        <taxon>Tracheophyta</taxon>
        <taxon>Spermatophyta</taxon>
        <taxon>Magnoliopsida</taxon>
        <taxon>eudicotyledons</taxon>
        <taxon>Gunneridae</taxon>
        <taxon>Pentapetalae</taxon>
        <taxon>rosids</taxon>
        <taxon>fabids</taxon>
        <taxon>Malpighiales</taxon>
        <taxon>Rhizophoraceae</taxon>
        <taxon>Rhizophora</taxon>
    </lineage>
</organism>
<reference evidence="1" key="1">
    <citation type="submission" date="2018-02" db="EMBL/GenBank/DDBJ databases">
        <title>Rhizophora mucronata_Transcriptome.</title>
        <authorList>
            <person name="Meera S.P."/>
            <person name="Sreeshan A."/>
            <person name="Augustine A."/>
        </authorList>
    </citation>
    <scope>NUCLEOTIDE SEQUENCE</scope>
    <source>
        <tissue evidence="1">Leaf</tissue>
    </source>
</reference>
<dbReference type="EMBL" id="GGEC01055706">
    <property type="protein sequence ID" value="MBX36190.1"/>
    <property type="molecule type" value="Transcribed_RNA"/>
</dbReference>
<protein>
    <submittedName>
        <fullName evidence="1">Uncharacterized protein</fullName>
    </submittedName>
</protein>
<proteinExistence type="predicted"/>
<name>A0A2P2N149_RHIMU</name>
<evidence type="ECO:0000313" key="1">
    <source>
        <dbReference type="EMBL" id="MBX36190.1"/>
    </source>
</evidence>
<accession>A0A2P2N149</accession>
<dbReference type="AlphaFoldDB" id="A0A2P2N149"/>